<dbReference type="Gene3D" id="3.40.50.2000">
    <property type="entry name" value="Glycogen Phosphorylase B"/>
    <property type="match status" value="3"/>
</dbReference>
<dbReference type="EC" id="2.4.1.-" evidence="6"/>
<dbReference type="FunFam" id="3.40.50.2000:FF:000063">
    <property type="entry name" value="Glycosyltransferase"/>
    <property type="match status" value="1"/>
</dbReference>
<keyword evidence="2 4" id="KW-0328">Glycosyltransferase</keyword>
<organism evidence="6 7">
    <name type="scientific">Apostasia shenzhenica</name>
    <dbReference type="NCBI Taxonomy" id="1088818"/>
    <lineage>
        <taxon>Eukaryota</taxon>
        <taxon>Viridiplantae</taxon>
        <taxon>Streptophyta</taxon>
        <taxon>Embryophyta</taxon>
        <taxon>Tracheophyta</taxon>
        <taxon>Spermatophyta</taxon>
        <taxon>Magnoliopsida</taxon>
        <taxon>Liliopsida</taxon>
        <taxon>Asparagales</taxon>
        <taxon>Orchidaceae</taxon>
        <taxon>Apostasioideae</taxon>
        <taxon>Apostasia</taxon>
    </lineage>
</organism>
<gene>
    <name evidence="6" type="primary">UGT73B5</name>
    <name evidence="6" type="ORF">AXF42_Ash004889</name>
</gene>
<evidence type="ECO:0000313" key="7">
    <source>
        <dbReference type="Proteomes" id="UP000236161"/>
    </source>
</evidence>
<dbReference type="AlphaFoldDB" id="A0A2I0B7X3"/>
<name>A0A2I0B7X3_9ASPA</name>
<dbReference type="InterPro" id="IPR035595">
    <property type="entry name" value="UDP_glycos_trans_CS"/>
</dbReference>
<comment type="similarity">
    <text evidence="1 4">Belongs to the UDP-glycosyltransferase family.</text>
</comment>
<keyword evidence="3 4" id="KW-0808">Transferase</keyword>
<evidence type="ECO:0000256" key="3">
    <source>
        <dbReference type="ARBA" id="ARBA00022679"/>
    </source>
</evidence>
<dbReference type="OrthoDB" id="780184at2759"/>
<evidence type="ECO:0000256" key="5">
    <source>
        <dbReference type="SAM" id="MobiDB-lite"/>
    </source>
</evidence>
<dbReference type="PROSITE" id="PS00375">
    <property type="entry name" value="UDPGT"/>
    <property type="match status" value="1"/>
</dbReference>
<evidence type="ECO:0000256" key="4">
    <source>
        <dbReference type="RuleBase" id="RU003718"/>
    </source>
</evidence>
<dbReference type="Pfam" id="PF00201">
    <property type="entry name" value="UDPGT"/>
    <property type="match status" value="1"/>
</dbReference>
<sequence length="334" mass="36238">MAHGHMLPIIDVARLVAAAGVRSTILTTPGVALQVQPAIDLANASLSAPIRLHLVQFPSAAAAAAERKSLGVVVNSFYELEPEYAEYYAKEMGMRAWHIGPVALCNRENSGELSRGSSGKLSGEILRWLDGQEPGSVLYVCFGSLSLFSAVQLREIAVGLEAAGHPFVWVLPIASDGSGWMPAWYEERLEGRGLLIKEWAPQILILNHPAAGGFLTHCGWNSCLEGISAGLPLATWPLFAEQFFNERFLVDVLKVGVALERKELIAAAAVEVAVRRVMGEGEEAEGRRRRAKEAGGKARKAVEKGGSSYGELERLIRELKEERNRRMKMAVGDG</sequence>
<accession>A0A2I0B7X3</accession>
<dbReference type="Proteomes" id="UP000236161">
    <property type="component" value="Unassembled WGS sequence"/>
</dbReference>
<keyword evidence="7" id="KW-1185">Reference proteome</keyword>
<evidence type="ECO:0000256" key="2">
    <source>
        <dbReference type="ARBA" id="ARBA00022676"/>
    </source>
</evidence>
<dbReference type="PANTHER" id="PTHR48047">
    <property type="entry name" value="GLYCOSYLTRANSFERASE"/>
    <property type="match status" value="1"/>
</dbReference>
<evidence type="ECO:0000256" key="1">
    <source>
        <dbReference type="ARBA" id="ARBA00009995"/>
    </source>
</evidence>
<reference evidence="6 7" key="1">
    <citation type="journal article" date="2017" name="Nature">
        <title>The Apostasia genome and the evolution of orchids.</title>
        <authorList>
            <person name="Zhang G.Q."/>
            <person name="Liu K.W."/>
            <person name="Li Z."/>
            <person name="Lohaus R."/>
            <person name="Hsiao Y.Y."/>
            <person name="Niu S.C."/>
            <person name="Wang J.Y."/>
            <person name="Lin Y.C."/>
            <person name="Xu Q."/>
            <person name="Chen L.J."/>
            <person name="Yoshida K."/>
            <person name="Fujiwara S."/>
            <person name="Wang Z.W."/>
            <person name="Zhang Y.Q."/>
            <person name="Mitsuda N."/>
            <person name="Wang M."/>
            <person name="Liu G.H."/>
            <person name="Pecoraro L."/>
            <person name="Huang H.X."/>
            <person name="Xiao X.J."/>
            <person name="Lin M."/>
            <person name="Wu X.Y."/>
            <person name="Wu W.L."/>
            <person name="Chen Y.Y."/>
            <person name="Chang S.B."/>
            <person name="Sakamoto S."/>
            <person name="Ohme-Takagi M."/>
            <person name="Yagi M."/>
            <person name="Zeng S.J."/>
            <person name="Shen C.Y."/>
            <person name="Yeh C.M."/>
            <person name="Luo Y.B."/>
            <person name="Tsai W.C."/>
            <person name="Van de Peer Y."/>
            <person name="Liu Z.J."/>
        </authorList>
    </citation>
    <scope>NUCLEOTIDE SEQUENCE [LARGE SCALE GENOMIC DNA]</scope>
    <source>
        <strain evidence="7">cv. Shenzhen</strain>
        <tissue evidence="6">Stem</tissue>
    </source>
</reference>
<protein>
    <submittedName>
        <fullName evidence="6">UDP-glycosyltransferase 73B5</fullName>
        <ecNumber evidence="6">2.4.1.-</ecNumber>
    </submittedName>
</protein>
<dbReference type="GO" id="GO:0035251">
    <property type="term" value="F:UDP-glucosyltransferase activity"/>
    <property type="evidence" value="ECO:0007669"/>
    <property type="project" value="TreeGrafter"/>
</dbReference>
<dbReference type="PANTHER" id="PTHR48047:SF45">
    <property type="entry name" value="SCOPOLETIN GLUCOSYLTRANSFERASE-LIKE"/>
    <property type="match status" value="1"/>
</dbReference>
<feature type="compositionally biased region" description="Basic and acidic residues" evidence="5">
    <location>
        <begin position="292"/>
        <end position="303"/>
    </location>
</feature>
<dbReference type="InterPro" id="IPR002213">
    <property type="entry name" value="UDP_glucos_trans"/>
</dbReference>
<evidence type="ECO:0000313" key="6">
    <source>
        <dbReference type="EMBL" id="PKA63879.1"/>
    </source>
</evidence>
<dbReference type="STRING" id="1088818.A0A2I0B7X3"/>
<dbReference type="CDD" id="cd03784">
    <property type="entry name" value="GT1_Gtf-like"/>
    <property type="match status" value="1"/>
</dbReference>
<dbReference type="EMBL" id="KZ451906">
    <property type="protein sequence ID" value="PKA63879.1"/>
    <property type="molecule type" value="Genomic_DNA"/>
</dbReference>
<proteinExistence type="inferred from homology"/>
<feature type="region of interest" description="Disordered" evidence="5">
    <location>
        <begin position="283"/>
        <end position="305"/>
    </location>
</feature>
<dbReference type="SUPFAM" id="SSF53756">
    <property type="entry name" value="UDP-Glycosyltransferase/glycogen phosphorylase"/>
    <property type="match status" value="1"/>
</dbReference>